<proteinExistence type="predicted"/>
<dbReference type="OrthoDB" id="444392at2759"/>
<reference evidence="1" key="1">
    <citation type="submission" date="2021-02" db="EMBL/GenBank/DDBJ databases">
        <authorList>
            <person name="Dougan E. K."/>
            <person name="Rhodes N."/>
            <person name="Thang M."/>
            <person name="Chan C."/>
        </authorList>
    </citation>
    <scope>NUCLEOTIDE SEQUENCE</scope>
</reference>
<dbReference type="AlphaFoldDB" id="A0A812RY25"/>
<keyword evidence="2" id="KW-1185">Reference proteome</keyword>
<name>A0A812RY25_9DINO</name>
<evidence type="ECO:0000313" key="1">
    <source>
        <dbReference type="EMBL" id="CAE7456905.1"/>
    </source>
</evidence>
<sequence length="1123" mass="120058">MDAKLTLFGPSCEASAIMFLNLGSDSESKAIVLRGPAGFILKQDCAVDSLDLTAAASAVRAPVTSCQAELNIARLAVADPGLKAGLLYAIGMEVLTNPPGTPVRNLWSLEVGTEASSPFPGFAVQTFPLLALQALTCARGFVWPSPLANLVNLTFQPQTSQSLEGHGHALTIRSPPGVTFSDGVDGAVLTPYSEAEVREHCIHLCSSGGCEWSLQAPNVLVINLREAPNALLKGVQYCLRLRVVALSEPQGTWKLESYEDLGAGKKLDTGEILSFQLCDSLAHLAIGRYDPGAGGLTEPNQDAEALLPDLLVSMTCRHAVLPDDWLQIQLPPGYLTDCSEVGWLQGSLPGITPDWLNARMPANVELACTSGEVLFHVLPASTEALPAGEMLTLRFAVANPRRSFGEQYWQVRHLRQGEVLEAGAWRSWEVIKQLSEVSITLASAAVGQRSSVVGVSFRAAGDAELLKLESTWPLQLDFSSAYVSRGRLQRSESSLVLLVSLDMQDRELLDLRVYNVQLPNVGGRCIFHLETQSRTGSRVARKRSIDTGTKIPGHITLGAPNLRSEYAPNLTQSLWPIQLGGRAVLEMDVSFPEGSGPNETLRMSCQPFTVLQGNFRLVSVETGRIVPLSFEKTGDGTRLEMVAGEGLHQDVPYRVVTVVLAPETLQRRVVCSLEVGAAGLPLSWGSAEADVQLVPSYQVEVTSARSPPLAVISIELAASLLASSPSRLALVAPTGFRFTEDCLGGISAMVARCSPTLINEQEAAELVPIKAFFTDVQGLSIQVRTPAKAPSQTPWLLVGWNQGGGVVGWGEDKLGIDVLQMRSVAIMYPASPDTRSELTVRLRLRDELLPGGSLQLLHPPELVLNCSGAQLQEISLPIEGCTAEAGSLALQLSSGLQPGTYAFGVGAKVPRAPPKTNMFSLLVFGSSGLVQDATTAVEGPQLQSELHLGPRPLRWTAAEAGQASSVIVGFEVRQEVKRGLVGSVLITLAENFKHTLETPHGIEILNPSLALSRSHGANAWADIRMADHVLIHLDLAQALLPGDYDFRIPITVPEELAAFNVWQVTLCKPGGTAEPCTAESARALLTFPAAGFSLTSQMPAPQTGCGARLSVQAFGCLLVLFML</sequence>
<comment type="caution">
    <text evidence="1">The sequence shown here is derived from an EMBL/GenBank/DDBJ whole genome shotgun (WGS) entry which is preliminary data.</text>
</comment>
<gene>
    <name evidence="1" type="ORF">SNAT2548_LOCUS25229</name>
</gene>
<dbReference type="EMBL" id="CAJNDS010002384">
    <property type="protein sequence ID" value="CAE7456905.1"/>
    <property type="molecule type" value="Genomic_DNA"/>
</dbReference>
<evidence type="ECO:0000313" key="2">
    <source>
        <dbReference type="Proteomes" id="UP000604046"/>
    </source>
</evidence>
<accession>A0A812RY25</accession>
<organism evidence="1 2">
    <name type="scientific">Symbiodinium natans</name>
    <dbReference type="NCBI Taxonomy" id="878477"/>
    <lineage>
        <taxon>Eukaryota</taxon>
        <taxon>Sar</taxon>
        <taxon>Alveolata</taxon>
        <taxon>Dinophyceae</taxon>
        <taxon>Suessiales</taxon>
        <taxon>Symbiodiniaceae</taxon>
        <taxon>Symbiodinium</taxon>
    </lineage>
</organism>
<protein>
    <submittedName>
        <fullName evidence="1">Uncharacterized protein</fullName>
    </submittedName>
</protein>
<dbReference type="Proteomes" id="UP000604046">
    <property type="component" value="Unassembled WGS sequence"/>
</dbReference>